<keyword evidence="2" id="KW-0808">Transferase</keyword>
<dbReference type="InterPro" id="IPR005079">
    <property type="entry name" value="Peptidase_C45_hydrolase"/>
</dbReference>
<dbReference type="EMBL" id="QLLL01000005">
    <property type="protein sequence ID" value="RAJ04033.1"/>
    <property type="molecule type" value="Genomic_DNA"/>
</dbReference>
<comment type="caution">
    <text evidence="2">The sequence shown here is derived from an EMBL/GenBank/DDBJ whole genome shotgun (WGS) entry which is preliminary data.</text>
</comment>
<reference evidence="2 3" key="1">
    <citation type="submission" date="2018-06" db="EMBL/GenBank/DDBJ databases">
        <title>Genomic Encyclopedia of Archaeal and Bacterial Type Strains, Phase II (KMG-II): from individual species to whole genera.</title>
        <authorList>
            <person name="Goeker M."/>
        </authorList>
    </citation>
    <scope>NUCLEOTIDE SEQUENCE [LARGE SCALE GENOMIC DNA]</scope>
    <source>
        <strain evidence="2 3">DSM 23857</strain>
    </source>
</reference>
<evidence type="ECO:0000259" key="1">
    <source>
        <dbReference type="Pfam" id="PF03417"/>
    </source>
</evidence>
<name>A0A327QL20_9BACT</name>
<dbReference type="AlphaFoldDB" id="A0A327QL20"/>
<dbReference type="InterPro" id="IPR047794">
    <property type="entry name" value="C45_proenzyme-like"/>
</dbReference>
<dbReference type="Proteomes" id="UP000249547">
    <property type="component" value="Unassembled WGS sequence"/>
</dbReference>
<feature type="domain" description="Peptidase C45 hydrolase" evidence="1">
    <location>
        <begin position="145"/>
        <end position="291"/>
    </location>
</feature>
<dbReference type="Pfam" id="PF03417">
    <property type="entry name" value="AAT"/>
    <property type="match status" value="1"/>
</dbReference>
<accession>A0A327QL20</accession>
<dbReference type="OrthoDB" id="9794717at2"/>
<dbReference type="SUPFAM" id="SSF56235">
    <property type="entry name" value="N-terminal nucleophile aminohydrolases (Ntn hydrolases)"/>
    <property type="match status" value="1"/>
</dbReference>
<gene>
    <name evidence="2" type="ORF">LX64_02910</name>
</gene>
<dbReference type="InterPro" id="IPR029055">
    <property type="entry name" value="Ntn_hydrolases_N"/>
</dbReference>
<dbReference type="Gene3D" id="3.60.60.10">
    <property type="entry name" value="Penicillin V Acylase, Chain A"/>
    <property type="match status" value="1"/>
</dbReference>
<proteinExistence type="predicted"/>
<keyword evidence="3" id="KW-1185">Reference proteome</keyword>
<evidence type="ECO:0000313" key="3">
    <source>
        <dbReference type="Proteomes" id="UP000249547"/>
    </source>
</evidence>
<protein>
    <submittedName>
        <fullName evidence="2">Acyl-CoA:6-aminopenicillanic acid acyl transferase</fullName>
    </submittedName>
</protein>
<evidence type="ECO:0000313" key="2">
    <source>
        <dbReference type="EMBL" id="RAJ04033.1"/>
    </source>
</evidence>
<organism evidence="2 3">
    <name type="scientific">Chitinophaga skermanii</name>
    <dbReference type="NCBI Taxonomy" id="331697"/>
    <lineage>
        <taxon>Bacteria</taxon>
        <taxon>Pseudomonadati</taxon>
        <taxon>Bacteroidota</taxon>
        <taxon>Chitinophagia</taxon>
        <taxon>Chitinophagales</taxon>
        <taxon>Chitinophagaceae</taxon>
        <taxon>Chitinophaga</taxon>
    </lineage>
</organism>
<dbReference type="GO" id="GO:0016740">
    <property type="term" value="F:transferase activity"/>
    <property type="evidence" value="ECO:0007669"/>
    <property type="project" value="UniProtKB-KW"/>
</dbReference>
<dbReference type="RefSeq" id="WP_111598349.1">
    <property type="nucleotide sequence ID" value="NZ_QLLL01000005.1"/>
</dbReference>
<dbReference type="NCBIfam" id="NF040521">
    <property type="entry name" value="C45_proenzyme"/>
    <property type="match status" value="1"/>
</dbReference>
<sequence>MLLKDDFIIPAHAGNYMNVQHIIVKGANEEIGYDLALLAKQEFSTKLYSYVDPIYANGRWNYFKRVWPAQAERMAGVAKAFNIDIANTLYDTSSLIFGKGGVGCSAVVIPPSMTASGNPLVARNFDWYMATPSELAGGKSVKGEWKFNTRNQITEIYPTDGGFATMHISSNDLLNPWTDGINEHGLYVTVLFDPGAPALLTNISGVRDAGISMLQLPNFLLSTCKTVNQCKSAILQQHIYFAEGQGIHYLIVDETGAATVFEVDAETGQYFFTDAKKDTPFVVTNHPLHKHPDLYSYPLVFMDEEHNSFTRVCMLDEEIEYHEGLFTLESLRVVIDTVLCAFIDGERAGVKRPFPERTFWSICADLGERQLQTMFYLGDEGTISGTNRIRTKRQPINLSFSQLPAMSRNE</sequence>